<keyword evidence="9 13" id="KW-1133">Transmembrane helix</keyword>
<accession>A0A516H4S6</accession>
<feature type="transmembrane region" description="Helical" evidence="13">
    <location>
        <begin position="270"/>
        <end position="290"/>
    </location>
</feature>
<comment type="subcellular location">
    <subcellularLocation>
        <location evidence="1">Cell inner membrane</location>
        <topology evidence="1">Multi-pass membrane protein</topology>
    </subcellularLocation>
</comment>
<sequence length="328" mass="36843">MITAYLPQGGQLQRIELTPTSTLPDGVVWIDLLEPSQAEEKAIETLLGMELPTREEMQEIEISSRLYREGDASFMTANILYHAETPQPQTTAVTFMRTPRATVTLRYADPQSFRQFVARAQRQTSLLASPDAALCGILDAIIDRAADVLEIGSKDLDTISRDIFGYGRKPDEVPDDESDLEAVVRKLGHIEDLNSRIRDSLLSLTRLIAFLTLTMAEQRGTKESRTWLKTLARDVQSLNEQAAFLAHKGNFLLDATLGLINIQQTKIIKIFSVAATVFLPPTLIASIYGMNFEHMPELSWQVGYPMAIVLMIASAVLPYWWFKRKGWL</sequence>
<proteinExistence type="inferred from homology"/>
<evidence type="ECO:0000256" key="7">
    <source>
        <dbReference type="ARBA" id="ARBA00022692"/>
    </source>
</evidence>
<organism evidence="14 15">
    <name type="scientific">Ferrovibrio terrae</name>
    <dbReference type="NCBI Taxonomy" id="2594003"/>
    <lineage>
        <taxon>Bacteria</taxon>
        <taxon>Pseudomonadati</taxon>
        <taxon>Pseudomonadota</taxon>
        <taxon>Alphaproteobacteria</taxon>
        <taxon>Rhodospirillales</taxon>
        <taxon>Rhodospirillaceae</taxon>
        <taxon>Ferrovibrio</taxon>
    </lineage>
</organism>
<dbReference type="PANTHER" id="PTHR47685:SF1">
    <property type="entry name" value="MAGNESIUM TRANSPORT PROTEIN CORA"/>
    <property type="match status" value="1"/>
</dbReference>
<reference evidence="14 15" key="1">
    <citation type="submission" date="2019-07" db="EMBL/GenBank/DDBJ databases">
        <title>Genome sequencing for Ferrovibrio sp. K5.</title>
        <authorList>
            <person name="Park S.-J."/>
        </authorList>
    </citation>
    <scope>NUCLEOTIDE SEQUENCE [LARGE SCALE GENOMIC DNA]</scope>
    <source>
        <strain evidence="14 15">K5</strain>
    </source>
</reference>
<evidence type="ECO:0000256" key="6">
    <source>
        <dbReference type="ARBA" id="ARBA00022519"/>
    </source>
</evidence>
<keyword evidence="8" id="KW-0460">Magnesium</keyword>
<keyword evidence="5" id="KW-1003">Cell membrane</keyword>
<feature type="transmembrane region" description="Helical" evidence="13">
    <location>
        <begin position="302"/>
        <end position="322"/>
    </location>
</feature>
<dbReference type="EMBL" id="CP041636">
    <property type="protein sequence ID" value="QDO98640.1"/>
    <property type="molecule type" value="Genomic_DNA"/>
</dbReference>
<dbReference type="GO" id="GO:0015099">
    <property type="term" value="F:nickel cation transmembrane transporter activity"/>
    <property type="evidence" value="ECO:0007669"/>
    <property type="project" value="TreeGrafter"/>
</dbReference>
<dbReference type="AlphaFoldDB" id="A0A516H4S6"/>
<comment type="catalytic activity">
    <reaction evidence="12">
        <text>Mg(2+)(in) = Mg(2+)(out)</text>
        <dbReference type="Rhea" id="RHEA:29827"/>
        <dbReference type="ChEBI" id="CHEBI:18420"/>
    </reaction>
</comment>
<dbReference type="InterPro" id="IPR050829">
    <property type="entry name" value="CorA_MIT"/>
</dbReference>
<dbReference type="GO" id="GO:0005886">
    <property type="term" value="C:plasma membrane"/>
    <property type="evidence" value="ECO:0007669"/>
    <property type="project" value="UniProtKB-SubCell"/>
</dbReference>
<gene>
    <name evidence="14" type="ORF">FNB15_15735</name>
</gene>
<evidence type="ECO:0000256" key="4">
    <source>
        <dbReference type="ARBA" id="ARBA00022448"/>
    </source>
</evidence>
<dbReference type="SUPFAM" id="SSF144083">
    <property type="entry name" value="Magnesium transport protein CorA, transmembrane region"/>
    <property type="match status" value="1"/>
</dbReference>
<keyword evidence="10" id="KW-0406">Ion transport</keyword>
<dbReference type="Gene3D" id="1.20.58.340">
    <property type="entry name" value="Magnesium transport protein CorA, transmembrane region"/>
    <property type="match status" value="2"/>
</dbReference>
<dbReference type="PANTHER" id="PTHR47685">
    <property type="entry name" value="MAGNESIUM TRANSPORT PROTEIN CORA"/>
    <property type="match status" value="1"/>
</dbReference>
<evidence type="ECO:0000256" key="11">
    <source>
        <dbReference type="ARBA" id="ARBA00023136"/>
    </source>
</evidence>
<dbReference type="Pfam" id="PF01544">
    <property type="entry name" value="CorA"/>
    <property type="match status" value="1"/>
</dbReference>
<dbReference type="Gene3D" id="3.30.460.20">
    <property type="entry name" value="CorA soluble domain-like"/>
    <property type="match status" value="1"/>
</dbReference>
<keyword evidence="6" id="KW-0997">Cell inner membrane</keyword>
<evidence type="ECO:0000256" key="8">
    <source>
        <dbReference type="ARBA" id="ARBA00022842"/>
    </source>
</evidence>
<evidence type="ECO:0000256" key="9">
    <source>
        <dbReference type="ARBA" id="ARBA00022989"/>
    </source>
</evidence>
<dbReference type="InterPro" id="IPR045861">
    <property type="entry name" value="CorA_cytoplasmic_dom"/>
</dbReference>
<dbReference type="InterPro" id="IPR002523">
    <property type="entry name" value="MgTranspt_CorA/ZnTranspt_ZntB"/>
</dbReference>
<dbReference type="RefSeq" id="WP_144069621.1">
    <property type="nucleotide sequence ID" value="NZ_CP041636.1"/>
</dbReference>
<name>A0A516H4S6_9PROT</name>
<evidence type="ECO:0000256" key="13">
    <source>
        <dbReference type="SAM" id="Phobius"/>
    </source>
</evidence>
<comment type="similarity">
    <text evidence="2">Belongs to the CorA metal ion transporter (MIT) (TC 1.A.35) family.</text>
</comment>
<dbReference type="OrthoDB" id="9803416at2"/>
<dbReference type="FunFam" id="1.20.58.340:FF:000001">
    <property type="entry name" value="Magnesium transport protein CorA"/>
    <property type="match status" value="1"/>
</dbReference>
<evidence type="ECO:0000256" key="2">
    <source>
        <dbReference type="ARBA" id="ARBA00009765"/>
    </source>
</evidence>
<dbReference type="GO" id="GO:0015095">
    <property type="term" value="F:magnesium ion transmembrane transporter activity"/>
    <property type="evidence" value="ECO:0007669"/>
    <property type="project" value="TreeGrafter"/>
</dbReference>
<dbReference type="GO" id="GO:0015087">
    <property type="term" value="F:cobalt ion transmembrane transporter activity"/>
    <property type="evidence" value="ECO:0007669"/>
    <property type="project" value="TreeGrafter"/>
</dbReference>
<evidence type="ECO:0000256" key="1">
    <source>
        <dbReference type="ARBA" id="ARBA00004429"/>
    </source>
</evidence>
<evidence type="ECO:0000256" key="5">
    <source>
        <dbReference type="ARBA" id="ARBA00022475"/>
    </source>
</evidence>
<evidence type="ECO:0000313" key="15">
    <source>
        <dbReference type="Proteomes" id="UP000317496"/>
    </source>
</evidence>
<evidence type="ECO:0000256" key="3">
    <source>
        <dbReference type="ARBA" id="ARBA00019439"/>
    </source>
</evidence>
<dbReference type="SUPFAM" id="SSF143865">
    <property type="entry name" value="CorA soluble domain-like"/>
    <property type="match status" value="1"/>
</dbReference>
<keyword evidence="15" id="KW-1185">Reference proteome</keyword>
<protein>
    <recommendedName>
        <fullName evidence="3">Magnesium transport protein CorA</fullName>
    </recommendedName>
</protein>
<keyword evidence="7 13" id="KW-0812">Transmembrane</keyword>
<evidence type="ECO:0000256" key="10">
    <source>
        <dbReference type="ARBA" id="ARBA00023065"/>
    </source>
</evidence>
<dbReference type="CDD" id="cd12837">
    <property type="entry name" value="EcCorA-like_u1"/>
    <property type="match status" value="1"/>
</dbReference>
<evidence type="ECO:0000313" key="14">
    <source>
        <dbReference type="EMBL" id="QDO98640.1"/>
    </source>
</evidence>
<keyword evidence="4" id="KW-0813">Transport</keyword>
<keyword evidence="11 13" id="KW-0472">Membrane</keyword>
<evidence type="ECO:0000256" key="12">
    <source>
        <dbReference type="ARBA" id="ARBA00034269"/>
    </source>
</evidence>
<dbReference type="KEGG" id="fer:FNB15_15735"/>
<dbReference type="InterPro" id="IPR045863">
    <property type="entry name" value="CorA_TM1_TM2"/>
</dbReference>
<dbReference type="Proteomes" id="UP000317496">
    <property type="component" value="Chromosome"/>
</dbReference>